<keyword evidence="2" id="KW-1133">Transmembrane helix</keyword>
<dbReference type="Proteomes" id="UP000030853">
    <property type="component" value="Unassembled WGS sequence"/>
</dbReference>
<evidence type="ECO:0000313" key="3">
    <source>
        <dbReference type="EMBL" id="KHJ67292.1"/>
    </source>
</evidence>
<accession>A0A0B1R7T6</accession>
<dbReference type="RefSeq" id="WP_039332469.1">
    <property type="nucleotide sequence ID" value="NZ_JTJJ01000053.1"/>
</dbReference>
<feature type="region of interest" description="Disordered" evidence="1">
    <location>
        <begin position="123"/>
        <end position="157"/>
    </location>
</feature>
<proteinExistence type="predicted"/>
<keyword evidence="2" id="KW-0812">Transmembrane</keyword>
<protein>
    <submittedName>
        <fullName evidence="3">Rz lytic protein</fullName>
    </submittedName>
</protein>
<evidence type="ECO:0000256" key="1">
    <source>
        <dbReference type="SAM" id="MobiDB-lite"/>
    </source>
</evidence>
<comment type="caution">
    <text evidence="3">The sequence shown here is derived from an EMBL/GenBank/DDBJ whole genome shotgun (WGS) entry which is preliminary data.</text>
</comment>
<sequence length="157" mass="16980">MLNVIGFIRNYSHVIFIGLICVCLWGLNARNSQLTATNDRLEKLSNSKDDQINDLRSKNDDLASSVNDLVTAVKKQNEVMGQVADQRAVTAEQNRKLQNEIKQYLAADKNAAAPVPADAVKRLRDAAKSASGVQDDKAAPVKSSSGTDQPDKGTGAR</sequence>
<keyword evidence="2" id="KW-0472">Membrane</keyword>
<organism evidence="3 4">
    <name type="scientific">Pantoea rodasii</name>
    <dbReference type="NCBI Taxonomy" id="1076549"/>
    <lineage>
        <taxon>Bacteria</taxon>
        <taxon>Pseudomonadati</taxon>
        <taxon>Pseudomonadota</taxon>
        <taxon>Gammaproteobacteria</taxon>
        <taxon>Enterobacterales</taxon>
        <taxon>Erwiniaceae</taxon>
        <taxon>Pantoea</taxon>
    </lineage>
</organism>
<name>A0A0B1R7T6_9GAMM</name>
<evidence type="ECO:0000256" key="2">
    <source>
        <dbReference type="SAM" id="Phobius"/>
    </source>
</evidence>
<evidence type="ECO:0000313" key="4">
    <source>
        <dbReference type="Proteomes" id="UP000030853"/>
    </source>
</evidence>
<reference evidence="3 4" key="1">
    <citation type="submission" date="2014-11" db="EMBL/GenBank/DDBJ databases">
        <title>Genome sequencing of Pantoea rodasii ND03.</title>
        <authorList>
            <person name="Muhamad Yunos N.Y."/>
            <person name="Chan K.-G."/>
        </authorList>
    </citation>
    <scope>NUCLEOTIDE SEQUENCE [LARGE SCALE GENOMIC DNA]</scope>
    <source>
        <strain evidence="3 4">ND03</strain>
    </source>
</reference>
<dbReference type="EMBL" id="JTJJ01000053">
    <property type="protein sequence ID" value="KHJ67292.1"/>
    <property type="molecule type" value="Genomic_DNA"/>
</dbReference>
<dbReference type="AlphaFoldDB" id="A0A0B1R7T6"/>
<gene>
    <name evidence="3" type="ORF">QU24_14770</name>
</gene>
<feature type="transmembrane region" description="Helical" evidence="2">
    <location>
        <begin position="7"/>
        <end position="27"/>
    </location>
</feature>